<feature type="domain" description="Chorismate-utilising enzyme C-terminal" evidence="1">
    <location>
        <begin position="163"/>
        <end position="420"/>
    </location>
</feature>
<proteinExistence type="predicted"/>
<keyword evidence="3" id="KW-1185">Reference proteome</keyword>
<dbReference type="InterPro" id="IPR015890">
    <property type="entry name" value="Chorismate_C"/>
</dbReference>
<dbReference type="Proteomes" id="UP000249720">
    <property type="component" value="Unassembled WGS sequence"/>
</dbReference>
<comment type="caution">
    <text evidence="2">The sequence shown here is derived from an EMBL/GenBank/DDBJ whole genome shotgun (WGS) entry which is preliminary data.</text>
</comment>
<dbReference type="RefSeq" id="WP_111296343.1">
    <property type="nucleotide sequence ID" value="NZ_QKZV01000007.1"/>
</dbReference>
<dbReference type="OrthoDB" id="9803598at2"/>
<evidence type="ECO:0000313" key="3">
    <source>
        <dbReference type="Proteomes" id="UP000249720"/>
    </source>
</evidence>
<dbReference type="InterPro" id="IPR019999">
    <property type="entry name" value="Anth_synth_I-like"/>
</dbReference>
<evidence type="ECO:0000259" key="1">
    <source>
        <dbReference type="Pfam" id="PF00425"/>
    </source>
</evidence>
<dbReference type="GO" id="GO:0000162">
    <property type="term" value="P:L-tryptophan biosynthetic process"/>
    <property type="evidence" value="ECO:0007669"/>
    <property type="project" value="TreeGrafter"/>
</dbReference>
<accession>A0A2W7S281</accession>
<dbReference type="SUPFAM" id="SSF56322">
    <property type="entry name" value="ADC synthase"/>
    <property type="match status" value="1"/>
</dbReference>
<protein>
    <submittedName>
        <fullName evidence="2">Para-aminobenzoate synthetase component 1</fullName>
    </submittedName>
</protein>
<evidence type="ECO:0000313" key="2">
    <source>
        <dbReference type="EMBL" id="PZX61437.1"/>
    </source>
</evidence>
<reference evidence="2 3" key="1">
    <citation type="submission" date="2018-06" db="EMBL/GenBank/DDBJ databases">
        <title>Genomic Encyclopedia of Archaeal and Bacterial Type Strains, Phase II (KMG-II): from individual species to whole genera.</title>
        <authorList>
            <person name="Goeker M."/>
        </authorList>
    </citation>
    <scope>NUCLEOTIDE SEQUENCE [LARGE SCALE GENOMIC DNA]</scope>
    <source>
        <strain evidence="2 3">DSM 23241</strain>
    </source>
</reference>
<gene>
    <name evidence="2" type="ORF">LX80_02167</name>
</gene>
<organism evidence="2 3">
    <name type="scientific">Hydrotalea sandarakina</name>
    <dbReference type="NCBI Taxonomy" id="1004304"/>
    <lineage>
        <taxon>Bacteria</taxon>
        <taxon>Pseudomonadati</taxon>
        <taxon>Bacteroidota</taxon>
        <taxon>Chitinophagia</taxon>
        <taxon>Chitinophagales</taxon>
        <taxon>Chitinophagaceae</taxon>
        <taxon>Hydrotalea</taxon>
    </lineage>
</organism>
<dbReference type="PRINTS" id="PR00095">
    <property type="entry name" value="ANTSNTHASEI"/>
</dbReference>
<dbReference type="InterPro" id="IPR005801">
    <property type="entry name" value="ADC_synthase"/>
</dbReference>
<dbReference type="GO" id="GO:0046820">
    <property type="term" value="F:4-amino-4-deoxychorismate synthase activity"/>
    <property type="evidence" value="ECO:0007669"/>
    <property type="project" value="TreeGrafter"/>
</dbReference>
<sequence length="431" mass="49129">MNRITKHYQVQNPELLKQQIVHWLNQFTVCCFFDSNHYQQSQSNFQLLAAAGVLTDTRAIKQLTLLDNWLVEHNDWIFGHLSFSLKDQIFSSPNIQSNQIATVPFPDFYFFQPEVVCTLQQKTFTIHSALSHPDSIYEQITEVNLHASKPSLTNISFRPNISKTKYYNTVELLLNEIQKGNCYEINFCAEWIAKEAHISPAETYLALNALSPMPFSAYYKLNNLYLMCASPERYLCKQNNHLYSSPIKGTIARNLSNPEADKKLQQTLLQSNKERSENIMIVDLVRNDLSQICKSGTVRVTELCEIYSYPQVHQLISTITGELRQQTAFSAILKATFPMGSMTGAPKEKVLSLTKQYENFNRGLYSGSVGYFTPEKDFDFNVVIRSLQYNAANTTLSYAVGSGITAQSKPEQEYEECLLKATAMANLFIKN</sequence>
<dbReference type="GO" id="GO:0008153">
    <property type="term" value="P:4-aminobenzoate biosynthetic process"/>
    <property type="evidence" value="ECO:0007669"/>
    <property type="project" value="TreeGrafter"/>
</dbReference>
<name>A0A2W7S281_9BACT</name>
<dbReference type="Gene3D" id="3.60.120.10">
    <property type="entry name" value="Anthranilate synthase"/>
    <property type="match status" value="1"/>
</dbReference>
<dbReference type="EMBL" id="QKZV01000007">
    <property type="protein sequence ID" value="PZX61437.1"/>
    <property type="molecule type" value="Genomic_DNA"/>
</dbReference>
<dbReference type="PANTHER" id="PTHR11236:SF18">
    <property type="entry name" value="AMINODEOXYCHORISMATE SYNTHASE"/>
    <property type="match status" value="1"/>
</dbReference>
<dbReference type="GO" id="GO:0005737">
    <property type="term" value="C:cytoplasm"/>
    <property type="evidence" value="ECO:0007669"/>
    <property type="project" value="TreeGrafter"/>
</dbReference>
<dbReference type="AlphaFoldDB" id="A0A2W7S281"/>
<dbReference type="PANTHER" id="PTHR11236">
    <property type="entry name" value="AMINOBENZOATE/ANTHRANILATE SYNTHASE"/>
    <property type="match status" value="1"/>
</dbReference>
<dbReference type="Pfam" id="PF00425">
    <property type="entry name" value="Chorismate_bind"/>
    <property type="match status" value="1"/>
</dbReference>